<dbReference type="Proteomes" id="UP000762676">
    <property type="component" value="Unassembled WGS sequence"/>
</dbReference>
<evidence type="ECO:0000313" key="2">
    <source>
        <dbReference type="Proteomes" id="UP000762676"/>
    </source>
</evidence>
<dbReference type="AlphaFoldDB" id="A0AAV4FTB4"/>
<sequence length="68" mass="7351">MHSFAGVLPGILTSSWRYLVAEGLDIFPASRRYLPGRTRATYGLLWPHAVTPTVTRIALTVLGSLAGP</sequence>
<protein>
    <submittedName>
        <fullName evidence="1">Uncharacterized protein</fullName>
    </submittedName>
</protein>
<name>A0AAV4FTB4_9GAST</name>
<keyword evidence="2" id="KW-1185">Reference proteome</keyword>
<dbReference type="EMBL" id="BMAT01000929">
    <property type="protein sequence ID" value="GFR76269.1"/>
    <property type="molecule type" value="Genomic_DNA"/>
</dbReference>
<comment type="caution">
    <text evidence="1">The sequence shown here is derived from an EMBL/GenBank/DDBJ whole genome shotgun (WGS) entry which is preliminary data.</text>
</comment>
<proteinExistence type="predicted"/>
<accession>A0AAV4FTB4</accession>
<gene>
    <name evidence="1" type="ORF">ElyMa_000477300</name>
</gene>
<evidence type="ECO:0000313" key="1">
    <source>
        <dbReference type="EMBL" id="GFR76269.1"/>
    </source>
</evidence>
<reference evidence="1 2" key="1">
    <citation type="journal article" date="2021" name="Elife">
        <title>Chloroplast acquisition without the gene transfer in kleptoplastic sea slugs, Plakobranchus ocellatus.</title>
        <authorList>
            <person name="Maeda T."/>
            <person name="Takahashi S."/>
            <person name="Yoshida T."/>
            <person name="Shimamura S."/>
            <person name="Takaki Y."/>
            <person name="Nagai Y."/>
            <person name="Toyoda A."/>
            <person name="Suzuki Y."/>
            <person name="Arimoto A."/>
            <person name="Ishii H."/>
            <person name="Satoh N."/>
            <person name="Nishiyama T."/>
            <person name="Hasebe M."/>
            <person name="Maruyama T."/>
            <person name="Minagawa J."/>
            <person name="Obokata J."/>
            <person name="Shigenobu S."/>
        </authorList>
    </citation>
    <scope>NUCLEOTIDE SEQUENCE [LARGE SCALE GENOMIC DNA]</scope>
</reference>
<organism evidence="1 2">
    <name type="scientific">Elysia marginata</name>
    <dbReference type="NCBI Taxonomy" id="1093978"/>
    <lineage>
        <taxon>Eukaryota</taxon>
        <taxon>Metazoa</taxon>
        <taxon>Spiralia</taxon>
        <taxon>Lophotrochozoa</taxon>
        <taxon>Mollusca</taxon>
        <taxon>Gastropoda</taxon>
        <taxon>Heterobranchia</taxon>
        <taxon>Euthyneura</taxon>
        <taxon>Panpulmonata</taxon>
        <taxon>Sacoglossa</taxon>
        <taxon>Placobranchoidea</taxon>
        <taxon>Plakobranchidae</taxon>
        <taxon>Elysia</taxon>
    </lineage>
</organism>